<keyword evidence="8 10" id="KW-0411">Iron-sulfur</keyword>
<keyword evidence="9 10" id="KW-0238">DNA-binding</keyword>
<evidence type="ECO:0000256" key="9">
    <source>
        <dbReference type="ARBA" id="ARBA00023125"/>
    </source>
</evidence>
<dbReference type="Gene3D" id="1.20.930.80">
    <property type="match status" value="1"/>
</dbReference>
<protein>
    <recommendedName>
        <fullName evidence="2 10">DNA primase large subunit</fullName>
    </recommendedName>
</protein>
<evidence type="ECO:0000256" key="10">
    <source>
        <dbReference type="PIRNR" id="PIRNR009449"/>
    </source>
</evidence>
<keyword evidence="5 10" id="KW-0235">DNA replication</keyword>
<dbReference type="PIRSF" id="PIRSF009449">
    <property type="entry name" value="DNA_primase_large_subunit"/>
    <property type="match status" value="1"/>
</dbReference>
<dbReference type="InterPro" id="IPR058560">
    <property type="entry name" value="DNA_primase_C"/>
</dbReference>
<keyword evidence="6 10" id="KW-0479">Metal-binding</keyword>
<dbReference type="InterPro" id="IPR016558">
    <property type="entry name" value="DNA_primase_lsu_euk"/>
</dbReference>
<reference evidence="13" key="1">
    <citation type="submission" date="2020-01" db="EMBL/GenBank/DDBJ databases">
        <title>Genome Sequencing of Three Apophysomyces-Like Fungal Strains Confirms a Novel Fungal Genus in the Mucoromycota with divergent Burkholderia-like Endosymbiotic Bacteria.</title>
        <authorList>
            <person name="Stajich J.E."/>
            <person name="Macias A.M."/>
            <person name="Carter-House D."/>
            <person name="Lovett B."/>
            <person name="Kasson L.R."/>
            <person name="Berry K."/>
            <person name="Grigoriev I."/>
            <person name="Chang Y."/>
            <person name="Spatafora J."/>
            <person name="Kasson M.T."/>
        </authorList>
    </citation>
    <scope>NUCLEOTIDE SEQUENCE</scope>
    <source>
        <strain evidence="13">NRRL A-21654</strain>
    </source>
</reference>
<evidence type="ECO:0000256" key="4">
    <source>
        <dbReference type="ARBA" id="ARBA00022515"/>
    </source>
</evidence>
<dbReference type="AlphaFoldDB" id="A0A8H7EM32"/>
<feature type="binding site" evidence="11">
    <location>
        <position position="387"/>
    </location>
    <ligand>
        <name>[4Fe-4S] cluster</name>
        <dbReference type="ChEBI" id="CHEBI:49883"/>
    </ligand>
</feature>
<comment type="similarity">
    <text evidence="1 10">Belongs to the eukaryotic-type primase large subunit family.</text>
</comment>
<dbReference type="GO" id="GO:0006270">
    <property type="term" value="P:DNA replication initiation"/>
    <property type="evidence" value="ECO:0007669"/>
    <property type="project" value="TreeGrafter"/>
</dbReference>
<dbReference type="PANTHER" id="PTHR10537:SF3">
    <property type="entry name" value="DNA PRIMASE LARGE SUBUNIT"/>
    <property type="match status" value="1"/>
</dbReference>
<organism evidence="13 14">
    <name type="scientific">Apophysomyces ossiformis</name>
    <dbReference type="NCBI Taxonomy" id="679940"/>
    <lineage>
        <taxon>Eukaryota</taxon>
        <taxon>Fungi</taxon>
        <taxon>Fungi incertae sedis</taxon>
        <taxon>Mucoromycota</taxon>
        <taxon>Mucoromycotina</taxon>
        <taxon>Mucoromycetes</taxon>
        <taxon>Mucorales</taxon>
        <taxon>Mucorineae</taxon>
        <taxon>Mucoraceae</taxon>
        <taxon>Apophysomyces</taxon>
    </lineage>
</organism>
<evidence type="ECO:0000256" key="6">
    <source>
        <dbReference type="ARBA" id="ARBA00022723"/>
    </source>
</evidence>
<comment type="cofactor">
    <cofactor evidence="10">
        <name>[4Fe-4S] cluster</name>
        <dbReference type="ChEBI" id="CHEBI:49883"/>
    </cofactor>
    <text evidence="10">Binds 1 [4Fe-4S] cluster.</text>
</comment>
<dbReference type="GO" id="GO:0006269">
    <property type="term" value="P:DNA replication, synthesis of primer"/>
    <property type="evidence" value="ECO:0007669"/>
    <property type="project" value="UniProtKB-KW"/>
</dbReference>
<evidence type="ECO:0000313" key="13">
    <source>
        <dbReference type="EMBL" id="KAF7721124.1"/>
    </source>
</evidence>
<dbReference type="PANTHER" id="PTHR10537">
    <property type="entry name" value="DNA PRIMASE LARGE SUBUNIT"/>
    <property type="match status" value="1"/>
</dbReference>
<dbReference type="Proteomes" id="UP000605846">
    <property type="component" value="Unassembled WGS sequence"/>
</dbReference>
<proteinExistence type="inferred from homology"/>
<dbReference type="CDD" id="cd07322">
    <property type="entry name" value="PriL_PriS_Eukaryotic"/>
    <property type="match status" value="1"/>
</dbReference>
<dbReference type="EMBL" id="JABAYA010000304">
    <property type="protein sequence ID" value="KAF7721124.1"/>
    <property type="molecule type" value="Genomic_DNA"/>
</dbReference>
<dbReference type="OrthoDB" id="421393at2759"/>
<evidence type="ECO:0000313" key="14">
    <source>
        <dbReference type="Proteomes" id="UP000605846"/>
    </source>
</evidence>
<keyword evidence="14" id="KW-1185">Reference proteome</keyword>
<comment type="function">
    <text evidence="10">DNA primase is the polymerase that synthesizes small RNA primers for the Okazaki fragments made during discontinuous DNA replication.</text>
</comment>
<feature type="binding site" evidence="11">
    <location>
        <position position="404"/>
    </location>
    <ligand>
        <name>[4Fe-4S] cluster</name>
        <dbReference type="ChEBI" id="CHEBI:49883"/>
    </ligand>
</feature>
<evidence type="ECO:0000256" key="2">
    <source>
        <dbReference type="ARBA" id="ARBA00019038"/>
    </source>
</evidence>
<evidence type="ECO:0000256" key="11">
    <source>
        <dbReference type="PIRSR" id="PIRSR009449-1"/>
    </source>
</evidence>
<feature type="binding site" evidence="11">
    <location>
        <position position="444"/>
    </location>
    <ligand>
        <name>[4Fe-4S] cluster</name>
        <dbReference type="ChEBI" id="CHEBI:49883"/>
    </ligand>
</feature>
<sequence>MRKSRPENKFTAAAKRQRIYVEHGRSDVLNTEYPLRLNFYLKPPPAEITIEEFEQFALDRLQVLKAIEDATLRNRRGLDLKKDIDHVLENHMPLHSNLSKGLNLYEERRKDHVSHYVLRMAYCRSEDLREWFLRQECALFRFRFEQETMEDKKRFLANLDLDWKILDPVEKQEILKELELCAGWALSKTIGSSNIKEHVINETYFKVDFEKVPDLVSRRAVYVRRGKAYVPMSEQVSVIMDEFRARLLKALEVTSKALPRMEEDDRLKPILLNVEKQYIGKTYSDPENMAGLIKAEDVDPIIQRHAPLCMRNLHDSLRANKHLRYGGRMQYGLFLKAIGLPIEEALLFWRKAFSNITDDKFQKEYAYNIRHNYGLEGKRANYSPYNCMKIIQGNPPSTGDHHGCPFRHFSIQNLEARLYKDRVATAHVNEIVNLVQDKHYQVACTRYYEVTHPECTEKIDTIQHPNQYFEMSRGKIEIKGDQEAMDVDH</sequence>
<evidence type="ECO:0000256" key="3">
    <source>
        <dbReference type="ARBA" id="ARBA00022485"/>
    </source>
</evidence>
<evidence type="ECO:0000256" key="7">
    <source>
        <dbReference type="ARBA" id="ARBA00023004"/>
    </source>
</evidence>
<feature type="domain" description="DNA primase large subunit C-terminal" evidence="12">
    <location>
        <begin position="301"/>
        <end position="469"/>
    </location>
</feature>
<name>A0A8H7EM32_9FUNG</name>
<dbReference type="GO" id="GO:0003677">
    <property type="term" value="F:DNA binding"/>
    <property type="evidence" value="ECO:0007669"/>
    <property type="project" value="UniProtKB-UniRule"/>
</dbReference>
<dbReference type="GO" id="GO:0005658">
    <property type="term" value="C:alpha DNA polymerase:primase complex"/>
    <property type="evidence" value="ECO:0007669"/>
    <property type="project" value="TreeGrafter"/>
</dbReference>
<keyword evidence="7 10" id="KW-0408">Iron</keyword>
<feature type="binding site" evidence="11">
    <location>
        <position position="309"/>
    </location>
    <ligand>
        <name>[4Fe-4S] cluster</name>
        <dbReference type="ChEBI" id="CHEBI:49883"/>
    </ligand>
</feature>
<keyword evidence="4 10" id="KW-0639">Primosome</keyword>
<gene>
    <name evidence="13" type="ORF">EC973_005389</name>
</gene>
<accession>A0A8H7EM32</accession>
<dbReference type="FunFam" id="1.20.930.80:FF:000001">
    <property type="entry name" value="DNA primase large subunit"/>
    <property type="match status" value="1"/>
</dbReference>
<dbReference type="GO" id="GO:0046872">
    <property type="term" value="F:metal ion binding"/>
    <property type="evidence" value="ECO:0007669"/>
    <property type="project" value="UniProtKB-UniRule"/>
</dbReference>
<dbReference type="InterPro" id="IPR007238">
    <property type="entry name" value="DNA_primase_lsu_euk/arc"/>
</dbReference>
<dbReference type="GO" id="GO:0051539">
    <property type="term" value="F:4 iron, 4 sulfur cluster binding"/>
    <property type="evidence" value="ECO:0007669"/>
    <property type="project" value="UniProtKB-UniRule"/>
</dbReference>
<dbReference type="Pfam" id="PF04104">
    <property type="entry name" value="DNA_primase_lrg"/>
    <property type="match status" value="1"/>
</dbReference>
<keyword evidence="3 10" id="KW-0004">4Fe-4S</keyword>
<evidence type="ECO:0000256" key="5">
    <source>
        <dbReference type="ARBA" id="ARBA00022705"/>
    </source>
</evidence>
<evidence type="ECO:0000256" key="1">
    <source>
        <dbReference type="ARBA" id="ARBA00010564"/>
    </source>
</evidence>
<evidence type="ECO:0000259" key="12">
    <source>
        <dbReference type="Pfam" id="PF04104"/>
    </source>
</evidence>
<evidence type="ECO:0000256" key="8">
    <source>
        <dbReference type="ARBA" id="ARBA00023014"/>
    </source>
</evidence>
<dbReference type="Pfam" id="PF26466">
    <property type="entry name" value="DNA_primase_lrg_N"/>
    <property type="match status" value="1"/>
</dbReference>
<comment type="caution">
    <text evidence="13">The sequence shown here is derived from an EMBL/GenBank/DDBJ whole genome shotgun (WGS) entry which is preliminary data.</text>
</comment>